<comment type="caution">
    <text evidence="1">The sequence shown here is derived from an EMBL/GenBank/DDBJ whole genome shotgun (WGS) entry which is preliminary data.</text>
</comment>
<dbReference type="EMBL" id="JAUFPX010000015">
    <property type="protein sequence ID" value="MDN3592092.1"/>
    <property type="molecule type" value="Genomic_DNA"/>
</dbReference>
<protein>
    <submittedName>
        <fullName evidence="1">Uncharacterized protein</fullName>
    </submittedName>
</protein>
<evidence type="ECO:0000313" key="2">
    <source>
        <dbReference type="Proteomes" id="UP001224644"/>
    </source>
</evidence>
<accession>A0ABT8BIU6</accession>
<name>A0ABT8BIU6_9HYPH</name>
<sequence length="82" mass="9112">MMRVLGLPLFGVILPFVGRRTVPLNRDGSFVDTGLDDLTDERGPYFVRPFVVEWLGFGLPLTGSLVFDTLTGEAIDPPWECL</sequence>
<proteinExistence type="predicted"/>
<organism evidence="1 2">
    <name type="scientific">Methylobacterium adhaesivum</name>
    <dbReference type="NCBI Taxonomy" id="333297"/>
    <lineage>
        <taxon>Bacteria</taxon>
        <taxon>Pseudomonadati</taxon>
        <taxon>Pseudomonadota</taxon>
        <taxon>Alphaproteobacteria</taxon>
        <taxon>Hyphomicrobiales</taxon>
        <taxon>Methylobacteriaceae</taxon>
        <taxon>Methylobacterium</taxon>
    </lineage>
</organism>
<evidence type="ECO:0000313" key="1">
    <source>
        <dbReference type="EMBL" id="MDN3592092.1"/>
    </source>
</evidence>
<dbReference type="Proteomes" id="UP001224644">
    <property type="component" value="Unassembled WGS sequence"/>
</dbReference>
<gene>
    <name evidence="1" type="ORF">QWZ12_15955</name>
</gene>
<keyword evidence="2" id="KW-1185">Reference proteome</keyword>
<dbReference type="RefSeq" id="WP_238226181.1">
    <property type="nucleotide sequence ID" value="NZ_BPQD01000016.1"/>
</dbReference>
<reference evidence="2" key="1">
    <citation type="journal article" date="2019" name="Int. J. Syst. Evol. Microbiol.">
        <title>The Global Catalogue of Microorganisms (GCM) 10K type strain sequencing project: providing services to taxonomists for standard genome sequencing and annotation.</title>
        <authorList>
            <consortium name="The Broad Institute Genomics Platform"/>
            <consortium name="The Broad Institute Genome Sequencing Center for Infectious Disease"/>
            <person name="Wu L."/>
            <person name="Ma J."/>
        </authorList>
    </citation>
    <scope>NUCLEOTIDE SEQUENCE [LARGE SCALE GENOMIC DNA]</scope>
    <source>
        <strain evidence="2">CECT 7069</strain>
    </source>
</reference>